<dbReference type="OrthoDB" id="2736537at2"/>
<dbReference type="RefSeq" id="WP_111438109.1">
    <property type="nucleotide sequence ID" value="NZ_QKZI01000001.1"/>
</dbReference>
<reference evidence="1 2" key="1">
    <citation type="submission" date="2018-06" db="EMBL/GenBank/DDBJ databases">
        <title>Genomic Encyclopedia of Type Strains, Phase IV (KMG-IV): sequencing the most valuable type-strain genomes for metagenomic binning, comparative biology and taxonomic classification.</title>
        <authorList>
            <person name="Goeker M."/>
        </authorList>
    </citation>
    <scope>NUCLEOTIDE SEQUENCE [LARGE SCALE GENOMIC DNA]</scope>
    <source>
        <strain evidence="1 2">DSM 5</strain>
    </source>
</reference>
<dbReference type="EMBL" id="QKZI01000001">
    <property type="protein sequence ID" value="PZX07462.1"/>
    <property type="molecule type" value="Genomic_DNA"/>
</dbReference>
<name>A0A2W7MJL4_9BACI</name>
<sequence length="60" mass="7157">MTSHSIDFYEEQFKNQIMQTLFGNNDCCLKAYKLQMINTYSHDYQNINDAYLKVKREIVG</sequence>
<accession>A0A2W7MJL4</accession>
<organism evidence="1 2">
    <name type="scientific">Psychrobacillus insolitus</name>
    <dbReference type="NCBI Taxonomy" id="1461"/>
    <lineage>
        <taxon>Bacteria</taxon>
        <taxon>Bacillati</taxon>
        <taxon>Bacillota</taxon>
        <taxon>Bacilli</taxon>
        <taxon>Bacillales</taxon>
        <taxon>Bacillaceae</taxon>
        <taxon>Psychrobacillus</taxon>
    </lineage>
</organism>
<proteinExistence type="predicted"/>
<protein>
    <submittedName>
        <fullName evidence="1">Uncharacterized protein</fullName>
    </submittedName>
</protein>
<dbReference type="AlphaFoldDB" id="A0A2W7MJL4"/>
<comment type="caution">
    <text evidence="1">The sequence shown here is derived from an EMBL/GenBank/DDBJ whole genome shotgun (WGS) entry which is preliminary data.</text>
</comment>
<dbReference type="Proteomes" id="UP000248646">
    <property type="component" value="Unassembled WGS sequence"/>
</dbReference>
<keyword evidence="2" id="KW-1185">Reference proteome</keyword>
<evidence type="ECO:0000313" key="1">
    <source>
        <dbReference type="EMBL" id="PZX07462.1"/>
    </source>
</evidence>
<gene>
    <name evidence="1" type="ORF">C7437_101579</name>
</gene>
<evidence type="ECO:0000313" key="2">
    <source>
        <dbReference type="Proteomes" id="UP000248646"/>
    </source>
</evidence>